<feature type="domain" description="NADH-rubredoxin oxidoreductase C-terminal" evidence="5">
    <location>
        <begin position="319"/>
        <end position="388"/>
    </location>
</feature>
<dbReference type="AlphaFoldDB" id="D9QS38"/>
<accession>D9QS38</accession>
<evidence type="ECO:0000259" key="5">
    <source>
        <dbReference type="Pfam" id="PF18267"/>
    </source>
</evidence>
<dbReference type="OrthoDB" id="9807946at2"/>
<gene>
    <name evidence="6" type="ordered locus">Acear_1825</name>
</gene>
<dbReference type="InterPro" id="IPR036188">
    <property type="entry name" value="FAD/NAD-bd_sf"/>
</dbReference>
<sequence length="419" mass="45977">MDYVIIGNSAAGVGAIEGIREIDAASRVTVISDEPYHTYSRPLISYYLADKVDWEQMKFRSDDFYAENNVETKLGVKATGINEAANSVNLANGEEVGFDKLLVATGGTPFIPPLEGINKDNIYNFIKVDDAESIAGEIKDLETGKVVILGAGLIGLKAAEALVKQGLEVTVVELADQVLSAILDKEAAKLVQQHLEAKGINFIFEDTIAEFLGGEKVTGVKLESEQKLDCDLAVVAVGVRPNTEIVKETDIEVNQGIIVNDRLETNTEDIYAAGDVAEGEDLVRKMKSVVPIWPDAYNQGRTAGMNMAGVAEKYAESFPRNSIGFFGLPMITAGIINPDGKEYEVLVTKDEDKKVYKKIVLRDDRIVGFIYLNDIDRAGILIDLIKEEKNIAEVKDQLLSDDFGYLSFDKGWRQERLAK</sequence>
<dbReference type="Pfam" id="PF18267">
    <property type="entry name" value="Rubredoxin_C"/>
    <property type="match status" value="1"/>
</dbReference>
<protein>
    <submittedName>
        <fullName evidence="6">FAD-dependent pyridine nucleotide-disulfide oxidoreductase</fullName>
    </submittedName>
</protein>
<dbReference type="InterPro" id="IPR023753">
    <property type="entry name" value="FAD/NAD-binding_dom"/>
</dbReference>
<dbReference type="InterPro" id="IPR041575">
    <property type="entry name" value="Rubredoxin_C"/>
</dbReference>
<dbReference type="PRINTS" id="PR00368">
    <property type="entry name" value="FADPNR"/>
</dbReference>
<dbReference type="InterPro" id="IPR016156">
    <property type="entry name" value="FAD/NAD-linked_Rdtase_dimer_sf"/>
</dbReference>
<evidence type="ECO:0000313" key="6">
    <source>
        <dbReference type="EMBL" id="ADL13329.1"/>
    </source>
</evidence>
<evidence type="ECO:0000259" key="4">
    <source>
        <dbReference type="Pfam" id="PF07992"/>
    </source>
</evidence>
<dbReference type="Gene3D" id="3.50.50.60">
    <property type="entry name" value="FAD/NAD(P)-binding domain"/>
    <property type="match status" value="2"/>
</dbReference>
<dbReference type="Pfam" id="PF07992">
    <property type="entry name" value="Pyr_redox_2"/>
    <property type="match status" value="1"/>
</dbReference>
<dbReference type="STRING" id="574087.Acear_1825"/>
<feature type="domain" description="FAD/NAD(P)-binding" evidence="4">
    <location>
        <begin position="1"/>
        <end position="300"/>
    </location>
</feature>
<dbReference type="Gene3D" id="3.30.390.30">
    <property type="match status" value="1"/>
</dbReference>
<evidence type="ECO:0000313" key="7">
    <source>
        <dbReference type="Proteomes" id="UP000001661"/>
    </source>
</evidence>
<evidence type="ECO:0000256" key="1">
    <source>
        <dbReference type="ARBA" id="ARBA00001974"/>
    </source>
</evidence>
<evidence type="ECO:0000256" key="2">
    <source>
        <dbReference type="ARBA" id="ARBA00022630"/>
    </source>
</evidence>
<proteinExistence type="predicted"/>
<dbReference type="Proteomes" id="UP000001661">
    <property type="component" value="Chromosome"/>
</dbReference>
<name>D9QS38_ACEAZ</name>
<dbReference type="PRINTS" id="PR00411">
    <property type="entry name" value="PNDRDTASEI"/>
</dbReference>
<dbReference type="RefSeq" id="WP_013278774.1">
    <property type="nucleotide sequence ID" value="NC_014378.1"/>
</dbReference>
<dbReference type="HOGENOM" id="CLU_003291_4_4_9"/>
<dbReference type="PANTHER" id="PTHR43429:SF3">
    <property type="entry name" value="NITRITE REDUCTASE [NAD(P)H]"/>
    <property type="match status" value="1"/>
</dbReference>
<organism evidence="6 7">
    <name type="scientific">Acetohalobium arabaticum (strain ATCC 49924 / DSM 5501 / Z-7288)</name>
    <dbReference type="NCBI Taxonomy" id="574087"/>
    <lineage>
        <taxon>Bacteria</taxon>
        <taxon>Bacillati</taxon>
        <taxon>Bacillota</taxon>
        <taxon>Clostridia</taxon>
        <taxon>Halanaerobiales</taxon>
        <taxon>Halobacteroidaceae</taxon>
        <taxon>Acetohalobium</taxon>
    </lineage>
</organism>
<dbReference type="SUPFAM" id="SSF51905">
    <property type="entry name" value="FAD/NAD(P)-binding domain"/>
    <property type="match status" value="2"/>
</dbReference>
<comment type="cofactor">
    <cofactor evidence="1">
        <name>FAD</name>
        <dbReference type="ChEBI" id="CHEBI:57692"/>
    </cofactor>
</comment>
<reference evidence="6 7" key="1">
    <citation type="journal article" date="2010" name="Stand. Genomic Sci.">
        <title>Complete genome sequence of Acetohalobium arabaticum type strain (Z-7288).</title>
        <authorList>
            <person name="Sikorski J."/>
            <person name="Lapidus A."/>
            <person name="Chertkov O."/>
            <person name="Lucas S."/>
            <person name="Copeland A."/>
            <person name="Glavina Del Rio T."/>
            <person name="Nolan M."/>
            <person name="Tice H."/>
            <person name="Cheng J.F."/>
            <person name="Han C."/>
            <person name="Brambilla E."/>
            <person name="Pitluck S."/>
            <person name="Liolios K."/>
            <person name="Ivanova N."/>
            <person name="Mavromatis K."/>
            <person name="Mikhailova N."/>
            <person name="Pati A."/>
            <person name="Bruce D."/>
            <person name="Detter C."/>
            <person name="Tapia R."/>
            <person name="Goodwin L."/>
            <person name="Chen A."/>
            <person name="Palaniappan K."/>
            <person name="Land M."/>
            <person name="Hauser L."/>
            <person name="Chang Y.J."/>
            <person name="Jeffries C.D."/>
            <person name="Rohde M."/>
            <person name="Goker M."/>
            <person name="Spring S."/>
            <person name="Woyke T."/>
            <person name="Bristow J."/>
            <person name="Eisen J.A."/>
            <person name="Markowitz V."/>
            <person name="Hugenholtz P."/>
            <person name="Kyrpides N.C."/>
            <person name="Klenk H.P."/>
        </authorList>
    </citation>
    <scope>NUCLEOTIDE SEQUENCE [LARGE SCALE GENOMIC DNA]</scope>
    <source>
        <strain evidence="7">ATCC 49924 / DSM 5501 / Z-7288</strain>
    </source>
</reference>
<dbReference type="InterPro" id="IPR050260">
    <property type="entry name" value="FAD-bd_OxRdtase"/>
</dbReference>
<evidence type="ECO:0000256" key="3">
    <source>
        <dbReference type="ARBA" id="ARBA00022827"/>
    </source>
</evidence>
<keyword evidence="3" id="KW-0274">FAD</keyword>
<dbReference type="KEGG" id="aar:Acear_1825"/>
<dbReference type="EMBL" id="CP002105">
    <property type="protein sequence ID" value="ADL13329.1"/>
    <property type="molecule type" value="Genomic_DNA"/>
</dbReference>
<dbReference type="GO" id="GO:0016491">
    <property type="term" value="F:oxidoreductase activity"/>
    <property type="evidence" value="ECO:0007669"/>
    <property type="project" value="InterPro"/>
</dbReference>
<keyword evidence="2" id="KW-0285">Flavoprotein</keyword>
<dbReference type="eggNOG" id="COG1251">
    <property type="taxonomic scope" value="Bacteria"/>
</dbReference>
<dbReference type="PANTHER" id="PTHR43429">
    <property type="entry name" value="PYRIDINE NUCLEOTIDE-DISULFIDE OXIDOREDUCTASE DOMAIN-CONTAINING"/>
    <property type="match status" value="1"/>
</dbReference>
<keyword evidence="7" id="KW-1185">Reference proteome</keyword>